<gene>
    <name evidence="7" type="ORF">HNR30_002230</name>
</gene>
<evidence type="ECO:0000256" key="1">
    <source>
        <dbReference type="ARBA" id="ARBA00004651"/>
    </source>
</evidence>
<feature type="transmembrane region" description="Helical" evidence="6">
    <location>
        <begin position="82"/>
        <end position="100"/>
    </location>
</feature>
<accession>A0A7W0HPI1</accession>
<feature type="transmembrane region" description="Helical" evidence="6">
    <location>
        <begin position="106"/>
        <end position="125"/>
    </location>
</feature>
<feature type="transmembrane region" description="Helical" evidence="6">
    <location>
        <begin position="298"/>
        <end position="323"/>
    </location>
</feature>
<dbReference type="InterPro" id="IPR001851">
    <property type="entry name" value="ABC_transp_permease"/>
</dbReference>
<proteinExistence type="predicted"/>
<feature type="transmembrane region" description="Helical" evidence="6">
    <location>
        <begin position="176"/>
        <end position="196"/>
    </location>
</feature>
<keyword evidence="2" id="KW-1003">Cell membrane</keyword>
<keyword evidence="4 6" id="KW-1133">Transmembrane helix</keyword>
<feature type="transmembrane region" description="Helical" evidence="6">
    <location>
        <begin position="51"/>
        <end position="70"/>
    </location>
</feature>
<comment type="subcellular location">
    <subcellularLocation>
        <location evidence="1">Cell membrane</location>
        <topology evidence="1">Multi-pass membrane protein</topology>
    </subcellularLocation>
</comment>
<evidence type="ECO:0000313" key="7">
    <source>
        <dbReference type="EMBL" id="MBA2890889.1"/>
    </source>
</evidence>
<comment type="caution">
    <text evidence="7">The sequence shown here is derived from an EMBL/GenBank/DDBJ whole genome shotgun (WGS) entry which is preliminary data.</text>
</comment>
<dbReference type="RefSeq" id="WP_181609666.1">
    <property type="nucleotide sequence ID" value="NZ_BAABAM010000006.1"/>
</dbReference>
<feature type="transmembrane region" description="Helical" evidence="6">
    <location>
        <begin position="130"/>
        <end position="147"/>
    </location>
</feature>
<dbReference type="AlphaFoldDB" id="A0A7W0HPI1"/>
<name>A0A7W0HPI1_9ACTN</name>
<feature type="transmembrane region" description="Helical" evidence="6">
    <location>
        <begin position="272"/>
        <end position="292"/>
    </location>
</feature>
<evidence type="ECO:0000256" key="5">
    <source>
        <dbReference type="ARBA" id="ARBA00023136"/>
    </source>
</evidence>
<evidence type="ECO:0000256" key="2">
    <source>
        <dbReference type="ARBA" id="ARBA00022475"/>
    </source>
</evidence>
<evidence type="ECO:0000256" key="6">
    <source>
        <dbReference type="SAM" id="Phobius"/>
    </source>
</evidence>
<dbReference type="CDD" id="cd06581">
    <property type="entry name" value="TM_PBP1_LivM_like"/>
    <property type="match status" value="1"/>
</dbReference>
<dbReference type="Proteomes" id="UP000530928">
    <property type="component" value="Unassembled WGS sequence"/>
</dbReference>
<dbReference type="InterPro" id="IPR043428">
    <property type="entry name" value="LivM-like"/>
</dbReference>
<keyword evidence="5 6" id="KW-0472">Membrane</keyword>
<dbReference type="PANTHER" id="PTHR30482:SF20">
    <property type="entry name" value="HIGH-AFFINITY BRANCHED-CHAIN AMINO ACID TRANSPORT SYSTEM PERMEASE PROTEIN LIVM"/>
    <property type="match status" value="1"/>
</dbReference>
<dbReference type="GO" id="GO:0015658">
    <property type="term" value="F:branched-chain amino acid transmembrane transporter activity"/>
    <property type="evidence" value="ECO:0007669"/>
    <property type="project" value="InterPro"/>
</dbReference>
<keyword evidence="8" id="KW-1185">Reference proteome</keyword>
<evidence type="ECO:0000256" key="4">
    <source>
        <dbReference type="ARBA" id="ARBA00022989"/>
    </source>
</evidence>
<dbReference type="PANTHER" id="PTHR30482">
    <property type="entry name" value="HIGH-AFFINITY BRANCHED-CHAIN AMINO ACID TRANSPORT SYSTEM PERMEASE"/>
    <property type="match status" value="1"/>
</dbReference>
<reference evidence="7 8" key="1">
    <citation type="submission" date="2020-07" db="EMBL/GenBank/DDBJ databases">
        <title>Genomic Encyclopedia of Type Strains, Phase IV (KMG-IV): sequencing the most valuable type-strain genomes for metagenomic binning, comparative biology and taxonomic classification.</title>
        <authorList>
            <person name="Goeker M."/>
        </authorList>
    </citation>
    <scope>NUCLEOTIDE SEQUENCE [LARGE SCALE GENOMIC DNA]</scope>
    <source>
        <strain evidence="7 8">DSM 45533</strain>
    </source>
</reference>
<feature type="transmembrane region" description="Helical" evidence="6">
    <location>
        <begin position="29"/>
        <end position="45"/>
    </location>
</feature>
<keyword evidence="3 6" id="KW-0812">Transmembrane</keyword>
<sequence length="335" mass="34678">MNAVAAGHRRLPVGHEAGDRRPDWPWRRTSLALVASAAVVLPFTLPPYRLFQLTLVLVYTVALLGLDLVVGRSGRLSLGHGAFFGVGAYTSAVLIAQFGVPYPLTMPAAALATFGLGWAAGRPALRLRGLYLAMVTFAVAVVLPPLLKRLAGLTGGAMGLTVPAPEGLLGLDDDQWVYFLVLMVTAAAFAGMRGLAGSRPGRALTALREHPAAAETLGIRAATHMTAAFAWSAMYAGVAGALYTWTAGFVSPDSFTLALSITLLAGVVIGGLGTLAGPVLGAFAVLAVPAVAQEFDPAAPGIVSGLLLLLIVYVAPAGLAGLLRRTLWGLLRRRA</sequence>
<organism evidence="7 8">
    <name type="scientific">Nonomuraea soli</name>
    <dbReference type="NCBI Taxonomy" id="1032476"/>
    <lineage>
        <taxon>Bacteria</taxon>
        <taxon>Bacillati</taxon>
        <taxon>Actinomycetota</taxon>
        <taxon>Actinomycetes</taxon>
        <taxon>Streptosporangiales</taxon>
        <taxon>Streptosporangiaceae</taxon>
        <taxon>Nonomuraea</taxon>
    </lineage>
</organism>
<dbReference type="GO" id="GO:0005886">
    <property type="term" value="C:plasma membrane"/>
    <property type="evidence" value="ECO:0007669"/>
    <property type="project" value="UniProtKB-SubCell"/>
</dbReference>
<evidence type="ECO:0000256" key="3">
    <source>
        <dbReference type="ARBA" id="ARBA00022692"/>
    </source>
</evidence>
<protein>
    <submittedName>
        <fullName evidence="7">Branched-chain amino acid transport system permease protein</fullName>
    </submittedName>
</protein>
<dbReference type="Pfam" id="PF02653">
    <property type="entry name" value="BPD_transp_2"/>
    <property type="match status" value="1"/>
</dbReference>
<dbReference type="EMBL" id="JACDUR010000002">
    <property type="protein sequence ID" value="MBA2890889.1"/>
    <property type="molecule type" value="Genomic_DNA"/>
</dbReference>
<evidence type="ECO:0000313" key="8">
    <source>
        <dbReference type="Proteomes" id="UP000530928"/>
    </source>
</evidence>